<keyword evidence="1" id="KW-0472">Membrane</keyword>
<evidence type="ECO:0000313" key="4">
    <source>
        <dbReference type="Proteomes" id="UP000177187"/>
    </source>
</evidence>
<feature type="transmembrane region" description="Helical" evidence="1">
    <location>
        <begin position="91"/>
        <end position="112"/>
    </location>
</feature>
<organism evidence="3 4">
    <name type="scientific">Candidatus Coatesbacteria bacterium RBG_13_66_14</name>
    <dbReference type="NCBI Taxonomy" id="1817816"/>
    <lineage>
        <taxon>Bacteria</taxon>
        <taxon>Candidatus Coatesiibacteriota</taxon>
    </lineage>
</organism>
<feature type="transmembrane region" description="Helical" evidence="1">
    <location>
        <begin position="40"/>
        <end position="70"/>
    </location>
</feature>
<dbReference type="Proteomes" id="UP000177187">
    <property type="component" value="Unassembled WGS sequence"/>
</dbReference>
<feature type="transmembrane region" description="Helical" evidence="1">
    <location>
        <begin position="132"/>
        <end position="154"/>
    </location>
</feature>
<dbReference type="PANTHER" id="PTHR40547:SF1">
    <property type="entry name" value="SLL0298 PROTEIN"/>
    <property type="match status" value="1"/>
</dbReference>
<accession>A0A1F5FHS7</accession>
<protein>
    <recommendedName>
        <fullName evidence="2">DUF2062 domain-containing protein</fullName>
    </recommendedName>
</protein>
<dbReference type="EMBL" id="MFAF01000015">
    <property type="protein sequence ID" value="OGD79163.1"/>
    <property type="molecule type" value="Genomic_DNA"/>
</dbReference>
<proteinExistence type="predicted"/>
<evidence type="ECO:0000256" key="1">
    <source>
        <dbReference type="SAM" id="Phobius"/>
    </source>
</evidence>
<dbReference type="PANTHER" id="PTHR40547">
    <property type="entry name" value="SLL0298 PROTEIN"/>
    <property type="match status" value="1"/>
</dbReference>
<feature type="domain" description="DUF2062" evidence="2">
    <location>
        <begin position="21"/>
        <end position="162"/>
    </location>
</feature>
<comment type="caution">
    <text evidence="3">The sequence shown here is derived from an EMBL/GenBank/DDBJ whole genome shotgun (WGS) entry which is preliminary data.</text>
</comment>
<sequence>MTEKKKSRRLKGANLWQRARRWLRLQYLRFLRSDTSPHKAALGLAVGVFIGIFPTFGLGALLALGLAFLFRFSKVSAVVGSAIMNPVTSPFFWGLSFTLGSWLTGVEVGGLAQMLDEGRIWYAAGDVVWTYLAGNTVLAVGLALVFYFLGYKAVGAYLKRRARRRLESLPDPASQE</sequence>
<evidence type="ECO:0000259" key="2">
    <source>
        <dbReference type="Pfam" id="PF09835"/>
    </source>
</evidence>
<dbReference type="InterPro" id="IPR018639">
    <property type="entry name" value="DUF2062"/>
</dbReference>
<keyword evidence="1" id="KW-1133">Transmembrane helix</keyword>
<name>A0A1F5FHS7_9BACT</name>
<dbReference type="STRING" id="1817816.A2Y64_08485"/>
<reference evidence="3 4" key="1">
    <citation type="journal article" date="2016" name="Nat. Commun.">
        <title>Thousands of microbial genomes shed light on interconnected biogeochemical processes in an aquifer system.</title>
        <authorList>
            <person name="Anantharaman K."/>
            <person name="Brown C.T."/>
            <person name="Hug L.A."/>
            <person name="Sharon I."/>
            <person name="Castelle C.J."/>
            <person name="Probst A.J."/>
            <person name="Thomas B.C."/>
            <person name="Singh A."/>
            <person name="Wilkins M.J."/>
            <person name="Karaoz U."/>
            <person name="Brodie E.L."/>
            <person name="Williams K.H."/>
            <person name="Hubbard S.S."/>
            <person name="Banfield J.F."/>
        </authorList>
    </citation>
    <scope>NUCLEOTIDE SEQUENCE [LARGE SCALE GENOMIC DNA]</scope>
</reference>
<dbReference type="Pfam" id="PF09835">
    <property type="entry name" value="DUF2062"/>
    <property type="match status" value="1"/>
</dbReference>
<evidence type="ECO:0000313" key="3">
    <source>
        <dbReference type="EMBL" id="OGD79163.1"/>
    </source>
</evidence>
<gene>
    <name evidence="3" type="ORF">A2Y64_08485</name>
</gene>
<dbReference type="AlphaFoldDB" id="A0A1F5FHS7"/>
<keyword evidence="1" id="KW-0812">Transmembrane</keyword>